<comment type="caution">
    <text evidence="2">The sequence shown here is derived from an EMBL/GenBank/DDBJ whole genome shotgun (WGS) entry which is preliminary data.</text>
</comment>
<sequence>MTKYIQIFIILLTLSAWGQKETEKKTPENVNEKSAESEQKTESEKVEKWTDSNGNVFTEKGNEISIIPAKYNKTGKTYKVFIYNETSNEIGIIENLKIKPNEFRVFNLKDIDTLKLDNGVKFMFGETYGLEIEDKQSQVSGLGGKFLDEYKVPDETEWAFVIVPIGQGD</sequence>
<evidence type="ECO:0000313" key="3">
    <source>
        <dbReference type="Proteomes" id="UP000321497"/>
    </source>
</evidence>
<evidence type="ECO:0000313" key="2">
    <source>
        <dbReference type="EMBL" id="TXD71665.1"/>
    </source>
</evidence>
<accession>A0A5C6YX83</accession>
<keyword evidence="3" id="KW-1185">Reference proteome</keyword>
<dbReference type="EMBL" id="VORT01000014">
    <property type="protein sequence ID" value="TXD71665.1"/>
    <property type="molecule type" value="Genomic_DNA"/>
</dbReference>
<name>A0A5C6YX83_9FLAO</name>
<dbReference type="RefSeq" id="WP_111845354.1">
    <property type="nucleotide sequence ID" value="NZ_UEGI01000017.1"/>
</dbReference>
<gene>
    <name evidence="2" type="ORF">ESU54_15455</name>
</gene>
<evidence type="ECO:0000256" key="1">
    <source>
        <dbReference type="SAM" id="MobiDB-lite"/>
    </source>
</evidence>
<protein>
    <submittedName>
        <fullName evidence="2">Uncharacterized protein</fullName>
    </submittedName>
</protein>
<proteinExistence type="predicted"/>
<dbReference type="Proteomes" id="UP000321497">
    <property type="component" value="Unassembled WGS sequence"/>
</dbReference>
<reference evidence="2 3" key="1">
    <citation type="submission" date="2019-08" db="EMBL/GenBank/DDBJ databases">
        <title>Genome of Aequorivita antarctica SW49 (type strain).</title>
        <authorList>
            <person name="Bowman J.P."/>
        </authorList>
    </citation>
    <scope>NUCLEOTIDE SEQUENCE [LARGE SCALE GENOMIC DNA]</scope>
    <source>
        <strain evidence="2 3">SW49</strain>
    </source>
</reference>
<organism evidence="2 3">
    <name type="scientific">Aequorivita antarctica</name>
    <dbReference type="NCBI Taxonomy" id="153266"/>
    <lineage>
        <taxon>Bacteria</taxon>
        <taxon>Pseudomonadati</taxon>
        <taxon>Bacteroidota</taxon>
        <taxon>Flavobacteriia</taxon>
        <taxon>Flavobacteriales</taxon>
        <taxon>Flavobacteriaceae</taxon>
        <taxon>Aequorivita</taxon>
    </lineage>
</organism>
<feature type="region of interest" description="Disordered" evidence="1">
    <location>
        <begin position="22"/>
        <end position="49"/>
    </location>
</feature>
<dbReference type="AlphaFoldDB" id="A0A5C6YX83"/>
<dbReference type="OrthoDB" id="6710549at2"/>